<accession>A0A437LH82</accession>
<name>A0A437LH82_9BURK</name>
<evidence type="ECO:0000313" key="2">
    <source>
        <dbReference type="EMBL" id="RVT84714.1"/>
    </source>
</evidence>
<sequence length="64" mass="6964">MARQPLEEQHAPGLPRQGGDGGPACARGRTRRHRSRQGRGGDAHRGRSSRGAGLALTRPRLRRC</sequence>
<feature type="region of interest" description="Disordered" evidence="1">
    <location>
        <begin position="1"/>
        <end position="64"/>
    </location>
</feature>
<feature type="compositionally biased region" description="Basic residues" evidence="1">
    <location>
        <begin position="28"/>
        <end position="37"/>
    </location>
</feature>
<evidence type="ECO:0000313" key="3">
    <source>
        <dbReference type="Proteomes" id="UP000288587"/>
    </source>
</evidence>
<dbReference type="Proteomes" id="UP000288587">
    <property type="component" value="Unassembled WGS sequence"/>
</dbReference>
<reference evidence="2 3" key="1">
    <citation type="submission" date="2019-01" db="EMBL/GenBank/DDBJ databases">
        <authorList>
            <person name="Chen W.-M."/>
        </authorList>
    </citation>
    <scope>NUCLEOTIDE SEQUENCE [LARGE SCALE GENOMIC DNA]</scope>
    <source>
        <strain evidence="2 3">CCP-18</strain>
    </source>
</reference>
<dbReference type="AlphaFoldDB" id="A0A437LH82"/>
<gene>
    <name evidence="2" type="ORF">EOD73_11300</name>
</gene>
<keyword evidence="3" id="KW-1185">Reference proteome</keyword>
<organism evidence="2 3">
    <name type="scientific">Inhella crocodyli</name>
    <dbReference type="NCBI Taxonomy" id="2499851"/>
    <lineage>
        <taxon>Bacteria</taxon>
        <taxon>Pseudomonadati</taxon>
        <taxon>Pseudomonadota</taxon>
        <taxon>Betaproteobacteria</taxon>
        <taxon>Burkholderiales</taxon>
        <taxon>Sphaerotilaceae</taxon>
        <taxon>Inhella</taxon>
    </lineage>
</organism>
<feature type="compositionally biased region" description="Basic and acidic residues" evidence="1">
    <location>
        <begin position="1"/>
        <end position="10"/>
    </location>
</feature>
<comment type="caution">
    <text evidence="2">The sequence shown here is derived from an EMBL/GenBank/DDBJ whole genome shotgun (WGS) entry which is preliminary data.</text>
</comment>
<evidence type="ECO:0000256" key="1">
    <source>
        <dbReference type="SAM" id="MobiDB-lite"/>
    </source>
</evidence>
<protein>
    <submittedName>
        <fullName evidence="2">Uncharacterized protein</fullName>
    </submittedName>
</protein>
<proteinExistence type="predicted"/>
<dbReference type="EMBL" id="SACM01000003">
    <property type="protein sequence ID" value="RVT84714.1"/>
    <property type="molecule type" value="Genomic_DNA"/>
</dbReference>